<gene>
    <name evidence="5" type="ORF">CTAYLR_004920</name>
</gene>
<proteinExistence type="predicted"/>
<dbReference type="Pfam" id="PF13374">
    <property type="entry name" value="TPR_10"/>
    <property type="match status" value="2"/>
</dbReference>
<accession>A0AAD7UQ85</accession>
<dbReference type="InterPro" id="IPR019734">
    <property type="entry name" value="TPR_rpt"/>
</dbReference>
<feature type="region of interest" description="Disordered" evidence="4">
    <location>
        <begin position="402"/>
        <end position="426"/>
    </location>
</feature>
<evidence type="ECO:0000313" key="6">
    <source>
        <dbReference type="Proteomes" id="UP001230188"/>
    </source>
</evidence>
<dbReference type="PANTHER" id="PTHR45641">
    <property type="entry name" value="TETRATRICOPEPTIDE REPEAT PROTEIN (AFU_ORTHOLOGUE AFUA_6G03870)"/>
    <property type="match status" value="1"/>
</dbReference>
<dbReference type="AlphaFoldDB" id="A0AAD7UQ85"/>
<feature type="compositionally biased region" description="Low complexity" evidence="4">
    <location>
        <begin position="87"/>
        <end position="101"/>
    </location>
</feature>
<name>A0AAD7UQ85_9STRA</name>
<keyword evidence="1" id="KW-0677">Repeat</keyword>
<keyword evidence="3" id="KW-0175">Coiled coil</keyword>
<evidence type="ECO:0000256" key="3">
    <source>
        <dbReference type="SAM" id="Coils"/>
    </source>
</evidence>
<dbReference type="EMBL" id="JAQMWT010000021">
    <property type="protein sequence ID" value="KAJ8613809.1"/>
    <property type="molecule type" value="Genomic_DNA"/>
</dbReference>
<dbReference type="InterPro" id="IPR011990">
    <property type="entry name" value="TPR-like_helical_dom_sf"/>
</dbReference>
<feature type="region of interest" description="Disordered" evidence="4">
    <location>
        <begin position="145"/>
        <end position="188"/>
    </location>
</feature>
<feature type="region of interest" description="Disordered" evidence="4">
    <location>
        <begin position="204"/>
        <end position="233"/>
    </location>
</feature>
<feature type="coiled-coil region" evidence="3">
    <location>
        <begin position="328"/>
        <end position="355"/>
    </location>
</feature>
<protein>
    <submittedName>
        <fullName evidence="5">Uncharacterized protein</fullName>
    </submittedName>
</protein>
<comment type="caution">
    <text evidence="5">The sequence shown here is derived from an EMBL/GenBank/DDBJ whole genome shotgun (WGS) entry which is preliminary data.</text>
</comment>
<dbReference type="PANTHER" id="PTHR45641:SF19">
    <property type="entry name" value="NEPHROCYSTIN-3"/>
    <property type="match status" value="1"/>
</dbReference>
<organism evidence="5 6">
    <name type="scientific">Chrysophaeum taylorii</name>
    <dbReference type="NCBI Taxonomy" id="2483200"/>
    <lineage>
        <taxon>Eukaryota</taxon>
        <taxon>Sar</taxon>
        <taxon>Stramenopiles</taxon>
        <taxon>Ochrophyta</taxon>
        <taxon>Pelagophyceae</taxon>
        <taxon>Pelagomonadales</taxon>
        <taxon>Pelagomonadaceae</taxon>
        <taxon>Chrysophaeum</taxon>
    </lineage>
</organism>
<keyword evidence="6" id="KW-1185">Reference proteome</keyword>
<dbReference type="SMART" id="SM00028">
    <property type="entry name" value="TPR"/>
    <property type="match status" value="2"/>
</dbReference>
<evidence type="ECO:0000313" key="5">
    <source>
        <dbReference type="EMBL" id="KAJ8613809.1"/>
    </source>
</evidence>
<dbReference type="SUPFAM" id="SSF48452">
    <property type="entry name" value="TPR-like"/>
    <property type="match status" value="1"/>
</dbReference>
<dbReference type="Gene3D" id="1.25.40.10">
    <property type="entry name" value="Tetratricopeptide repeat domain"/>
    <property type="match status" value="1"/>
</dbReference>
<feature type="region of interest" description="Disordered" evidence="4">
    <location>
        <begin position="1"/>
        <end position="131"/>
    </location>
</feature>
<feature type="compositionally biased region" description="Basic and acidic residues" evidence="4">
    <location>
        <begin position="204"/>
        <end position="229"/>
    </location>
</feature>
<reference evidence="5" key="1">
    <citation type="submission" date="2023-01" db="EMBL/GenBank/DDBJ databases">
        <title>Metagenome sequencing of chrysophaentin producing Chrysophaeum taylorii.</title>
        <authorList>
            <person name="Davison J."/>
            <person name="Bewley C."/>
        </authorList>
    </citation>
    <scope>NUCLEOTIDE SEQUENCE</scope>
    <source>
        <strain evidence="5">NIES-1699</strain>
    </source>
</reference>
<dbReference type="Proteomes" id="UP001230188">
    <property type="component" value="Unassembled WGS sequence"/>
</dbReference>
<feature type="compositionally biased region" description="Polar residues" evidence="4">
    <location>
        <begin position="102"/>
        <end position="118"/>
    </location>
</feature>
<evidence type="ECO:0000256" key="4">
    <source>
        <dbReference type="SAM" id="MobiDB-lite"/>
    </source>
</evidence>
<evidence type="ECO:0000256" key="1">
    <source>
        <dbReference type="ARBA" id="ARBA00022737"/>
    </source>
</evidence>
<sequence>MSDDTKPTDDTAPTKPETTDEDKEGDLIPKPQADQTARYPKARASADNAPLSEGGEVAAVAPLASVTEDEAPLLNSTQEDGKEIHGRAGVLGATGALAAAGSHTSSYDGNSTAKASTLESERRADGEDLNAGAVLVLPPSIVVDERESTPDTKSGVVIPRKTPERAISITPKSKSASEQKEQTPLAAAAASALARAGFLLDNATSDRAEASNEERKNEGELTSSTREKSPLMVGDFPLIDETLLDTPMDDMEKAERLRHVVRIKSREELPITDFEEEFLKSPVPVYDTKGRPTTRLKPKRRSKDFDVMEISLVAKSEADGPRYSDEDAQCEEVRYSELESEKKDEEDEVVIVEEKEEIIFEVDETKVDLSPDAPRESTLDENHAHTLAVLRWVQQRLQKEREHRERDIEAVQQRTERRNKRRSTLASMDRVGATTQATEWMFDGTALEQIVSIAEVSTLGLPLAHALADAGDEFGHLLATERHFDSEDGIGGGRAESYEVFLRDDDAAIAERVSEWDADLIRSRAATELIIDLCIDALLPTLFNIGNTHRKIKDFESSTASYDEALQLATRLGERGASARAIHEQAVCLEQRIEHERSTAGRRPSNLHDAIVAAYTSALAARSSALGSRHLDVADTLFLRGRAEYRANRLPQALEDHRGALDIRVEVLGPEHPAIAQISATTLTQVAFTLAGMKDYHAAALEADAVLRIRGKTLGPHHPSFGAAAKFAAVMCAKMGDHIAARDRHKMAAVRSRQRFDKKRRHALLRARAHSVVATAMPIRARRLNRRPSNL</sequence>
<evidence type="ECO:0000256" key="2">
    <source>
        <dbReference type="ARBA" id="ARBA00022803"/>
    </source>
</evidence>
<keyword evidence="2" id="KW-0802">TPR repeat</keyword>